<organism evidence="9 10">
    <name type="scientific">Leptospira yanagawae serovar Saopaulo str. Sao Paulo = ATCC 700523</name>
    <dbReference type="NCBI Taxonomy" id="1249483"/>
    <lineage>
        <taxon>Bacteria</taxon>
        <taxon>Pseudomonadati</taxon>
        <taxon>Spirochaetota</taxon>
        <taxon>Spirochaetia</taxon>
        <taxon>Leptospirales</taxon>
        <taxon>Leptospiraceae</taxon>
        <taxon>Leptospira</taxon>
    </lineage>
</organism>
<dbReference type="GO" id="GO:0008233">
    <property type="term" value="F:peptidase activity"/>
    <property type="evidence" value="ECO:0007669"/>
    <property type="project" value="UniProtKB-KW"/>
</dbReference>
<evidence type="ECO:0000256" key="8">
    <source>
        <dbReference type="RuleBase" id="RU364100"/>
    </source>
</evidence>
<evidence type="ECO:0000256" key="3">
    <source>
        <dbReference type="ARBA" id="ARBA00022763"/>
    </source>
</evidence>
<dbReference type="GO" id="GO:0016829">
    <property type="term" value="F:lyase activity"/>
    <property type="evidence" value="ECO:0007669"/>
    <property type="project" value="UniProtKB-KW"/>
</dbReference>
<dbReference type="RefSeq" id="WP_015676314.1">
    <property type="nucleotide sequence ID" value="NZ_AOGX02000013.1"/>
</dbReference>
<keyword evidence="2 8" id="KW-0645">Protease</keyword>
<dbReference type="GO" id="GO:0006508">
    <property type="term" value="P:proteolysis"/>
    <property type="evidence" value="ECO:0007669"/>
    <property type="project" value="UniProtKB-KW"/>
</dbReference>
<evidence type="ECO:0000256" key="6">
    <source>
        <dbReference type="ARBA" id="ARBA00023125"/>
    </source>
</evidence>
<comment type="caution">
    <text evidence="9">The sequence shown here is derived from an EMBL/GenBank/DDBJ whole genome shotgun (WGS) entry which is preliminary data.</text>
</comment>
<evidence type="ECO:0000256" key="2">
    <source>
        <dbReference type="ARBA" id="ARBA00022670"/>
    </source>
</evidence>
<dbReference type="Proteomes" id="UP000013996">
    <property type="component" value="Unassembled WGS sequence"/>
</dbReference>
<evidence type="ECO:0000256" key="1">
    <source>
        <dbReference type="ARBA" id="ARBA00008136"/>
    </source>
</evidence>
<dbReference type="Pfam" id="PF02586">
    <property type="entry name" value="SRAP"/>
    <property type="match status" value="1"/>
</dbReference>
<dbReference type="EMBL" id="AOGX02000013">
    <property type="protein sequence ID" value="EOQ90293.1"/>
    <property type="molecule type" value="Genomic_DNA"/>
</dbReference>
<protein>
    <recommendedName>
        <fullName evidence="8">Abasic site processing protein</fullName>
        <ecNumber evidence="8">3.4.-.-</ecNumber>
    </recommendedName>
</protein>
<keyword evidence="4 8" id="KW-0378">Hydrolase</keyword>
<evidence type="ECO:0000256" key="5">
    <source>
        <dbReference type="ARBA" id="ARBA00023124"/>
    </source>
</evidence>
<evidence type="ECO:0000313" key="10">
    <source>
        <dbReference type="Proteomes" id="UP000013996"/>
    </source>
</evidence>
<reference evidence="9 10" key="1">
    <citation type="submission" date="2013-04" db="EMBL/GenBank/DDBJ databases">
        <authorList>
            <person name="Harkins D.M."/>
            <person name="Durkin A.S."/>
            <person name="Brinkac L.M."/>
            <person name="Haft D.H."/>
            <person name="Selengut J.D."/>
            <person name="Sanka R."/>
            <person name="DePew J."/>
            <person name="Purushe J."/>
            <person name="Hartskeerl R.A."/>
            <person name="Ahmed A."/>
            <person name="van der Linden H."/>
            <person name="Goris M.G.A."/>
            <person name="Vinetz J.M."/>
            <person name="Sutton G.G."/>
            <person name="Nierman W.C."/>
            <person name="Fouts D.E."/>
        </authorList>
    </citation>
    <scope>NUCLEOTIDE SEQUENCE [LARGE SCALE GENOMIC DNA]</scope>
    <source>
        <strain evidence="9 10">Sao Paulo</strain>
    </source>
</reference>
<evidence type="ECO:0000256" key="7">
    <source>
        <dbReference type="ARBA" id="ARBA00023239"/>
    </source>
</evidence>
<comment type="similarity">
    <text evidence="1 8">Belongs to the SOS response-associated peptidase family.</text>
</comment>
<gene>
    <name evidence="9" type="ORF">LEP1GSC202_0632</name>
</gene>
<dbReference type="PANTHER" id="PTHR13604:SF0">
    <property type="entry name" value="ABASIC SITE PROCESSING PROTEIN HMCES"/>
    <property type="match status" value="1"/>
</dbReference>
<dbReference type="SUPFAM" id="SSF143081">
    <property type="entry name" value="BB1717-like"/>
    <property type="match status" value="1"/>
</dbReference>
<keyword evidence="6" id="KW-0238">DNA-binding</keyword>
<dbReference type="Gene3D" id="3.90.1680.10">
    <property type="entry name" value="SOS response associated peptidase-like"/>
    <property type="match status" value="1"/>
</dbReference>
<keyword evidence="5" id="KW-0190">Covalent protein-DNA linkage</keyword>
<sequence length="237" mass="27859">MQFFNDWFHLFIVCGRFGYTIIKLKDGTEKWIRLIQGTRVFDIQKVEDSFRNVPNFEFYPSSFAPVIHSEEKGEWNLLEPMQWGIQPEWSPKPIFNTRVERLFTTPFWYAAAKSNRCIIPASFFNEWKSEKGTKIKYKISPASGESFCFAGIYGVIPNQKSKTYWFSILTQEGNSLMKEIHNSGGNQGRQPVHLMEDSWESWLDRKLIEETKILNLIQTYPNEFLKAEPESLEPMLF</sequence>
<name>A0A5E8HHX2_9LEPT</name>
<dbReference type="InterPro" id="IPR036590">
    <property type="entry name" value="SRAP-like"/>
</dbReference>
<dbReference type="EC" id="3.4.-.-" evidence="8"/>
<dbReference type="GO" id="GO:0003697">
    <property type="term" value="F:single-stranded DNA binding"/>
    <property type="evidence" value="ECO:0007669"/>
    <property type="project" value="InterPro"/>
</dbReference>
<accession>A0A5E8HHX2</accession>
<proteinExistence type="inferred from homology"/>
<keyword evidence="7" id="KW-0456">Lyase</keyword>
<evidence type="ECO:0000256" key="4">
    <source>
        <dbReference type="ARBA" id="ARBA00022801"/>
    </source>
</evidence>
<dbReference type="InterPro" id="IPR003738">
    <property type="entry name" value="SRAP"/>
</dbReference>
<evidence type="ECO:0000313" key="9">
    <source>
        <dbReference type="EMBL" id="EOQ90293.1"/>
    </source>
</evidence>
<dbReference type="AlphaFoldDB" id="A0A5E8HHX2"/>
<keyword evidence="3" id="KW-0227">DNA damage</keyword>
<dbReference type="PANTHER" id="PTHR13604">
    <property type="entry name" value="DC12-RELATED"/>
    <property type="match status" value="1"/>
</dbReference>
<dbReference type="GO" id="GO:0106300">
    <property type="term" value="P:protein-DNA covalent cross-linking repair"/>
    <property type="evidence" value="ECO:0007669"/>
    <property type="project" value="InterPro"/>
</dbReference>
<dbReference type="STRING" id="1249483.LEP1GSC202_0632"/>